<evidence type="ECO:0000259" key="5">
    <source>
        <dbReference type="PROSITE" id="PS01124"/>
    </source>
</evidence>
<dbReference type="SUPFAM" id="SSF46689">
    <property type="entry name" value="Homeodomain-like"/>
    <property type="match status" value="2"/>
</dbReference>
<dbReference type="Proteomes" id="UP001153404">
    <property type="component" value="Unassembled WGS sequence"/>
</dbReference>
<dbReference type="RefSeq" id="WP_277537653.1">
    <property type="nucleotide sequence ID" value="NZ_JAPDIA010000008.1"/>
</dbReference>
<evidence type="ECO:0000256" key="3">
    <source>
        <dbReference type="ARBA" id="ARBA00023163"/>
    </source>
</evidence>
<dbReference type="Pfam" id="PF12833">
    <property type="entry name" value="HTH_18"/>
    <property type="match status" value="1"/>
</dbReference>
<keyword evidence="4" id="KW-1133">Transmembrane helix</keyword>
<reference evidence="6" key="1">
    <citation type="submission" date="2022-10" db="EMBL/GenBank/DDBJ databases">
        <title>Comparative genomic analysis of Cohnella hashimotonis sp. nov., isolated from the International Space Station.</title>
        <authorList>
            <person name="Simpson A."/>
            <person name="Venkateswaran K."/>
        </authorList>
    </citation>
    <scope>NUCLEOTIDE SEQUENCE</scope>
    <source>
        <strain evidence="6">DSM 28161</strain>
    </source>
</reference>
<dbReference type="GO" id="GO:0003700">
    <property type="term" value="F:DNA-binding transcription factor activity"/>
    <property type="evidence" value="ECO:0007669"/>
    <property type="project" value="InterPro"/>
</dbReference>
<feature type="domain" description="HTH araC/xylS-type" evidence="5">
    <location>
        <begin position="637"/>
        <end position="724"/>
    </location>
</feature>
<organism evidence="6 7">
    <name type="scientific">Cohnella rhizosphaerae</name>
    <dbReference type="NCBI Taxonomy" id="1457232"/>
    <lineage>
        <taxon>Bacteria</taxon>
        <taxon>Bacillati</taxon>
        <taxon>Bacillota</taxon>
        <taxon>Bacilli</taxon>
        <taxon>Bacillales</taxon>
        <taxon>Paenibacillaceae</taxon>
        <taxon>Cohnella</taxon>
    </lineage>
</organism>
<accession>A0A9X4KYB9</accession>
<dbReference type="PROSITE" id="PS01124">
    <property type="entry name" value="HTH_ARAC_FAMILY_2"/>
    <property type="match status" value="1"/>
</dbReference>
<protein>
    <submittedName>
        <fullName evidence="6">AraC family transcriptional regulator</fullName>
    </submittedName>
</protein>
<dbReference type="GO" id="GO:0043565">
    <property type="term" value="F:sequence-specific DNA binding"/>
    <property type="evidence" value="ECO:0007669"/>
    <property type="project" value="InterPro"/>
</dbReference>
<dbReference type="SMART" id="SM00342">
    <property type="entry name" value="HTH_ARAC"/>
    <property type="match status" value="1"/>
</dbReference>
<keyword evidence="2" id="KW-0238">DNA-binding</keyword>
<evidence type="ECO:0000256" key="4">
    <source>
        <dbReference type="SAM" id="Phobius"/>
    </source>
</evidence>
<evidence type="ECO:0000313" key="7">
    <source>
        <dbReference type="Proteomes" id="UP001153404"/>
    </source>
</evidence>
<feature type="transmembrane region" description="Helical" evidence="4">
    <location>
        <begin position="262"/>
        <end position="283"/>
    </location>
</feature>
<keyword evidence="3" id="KW-0804">Transcription</keyword>
<keyword evidence="4" id="KW-0812">Transmembrane</keyword>
<evidence type="ECO:0000256" key="1">
    <source>
        <dbReference type="ARBA" id="ARBA00023015"/>
    </source>
</evidence>
<comment type="caution">
    <text evidence="6">The sequence shown here is derived from an EMBL/GenBank/DDBJ whole genome shotgun (WGS) entry which is preliminary data.</text>
</comment>
<proteinExistence type="predicted"/>
<evidence type="ECO:0000313" key="6">
    <source>
        <dbReference type="EMBL" id="MDG0813604.1"/>
    </source>
</evidence>
<gene>
    <name evidence="6" type="ORF">OMP40_33155</name>
</gene>
<feature type="transmembrane region" description="Helical" evidence="4">
    <location>
        <begin position="12"/>
        <end position="33"/>
    </location>
</feature>
<keyword evidence="1" id="KW-0805">Transcription regulation</keyword>
<keyword evidence="4" id="KW-0472">Membrane</keyword>
<dbReference type="InterPro" id="IPR009057">
    <property type="entry name" value="Homeodomain-like_sf"/>
</dbReference>
<keyword evidence="7" id="KW-1185">Reference proteome</keyword>
<sequence>MQTKNWFNRLLISYLPAFLIISASLLTTMFLVIGEISKKATLHSNDVLTLNLMQQLDASLNEIETAMMQEITKNQALADFYSRTADDDYIGYRAAVALKSVLFDNPLVDSAYLYRSADDTVVTPYRIASLQQFGDGDFIRKSMGSLDRFEWEGPRSYRDCLEFCAEQEVVTLVRAPNFIAPGLIVVNVRTSALRSLIEQSVALDVNQVRLTNADGQPLLASSAAAAESTASGSGSKLTSDYTGWTLRTFLISDKLFSFVSNLFYVWVSIAVAIVFLGVVWVIVASRRHYKPVKTILKEIDQTLSSKLDAATIGKDEFRYISSALQKLSVTSHQLQDENNQHVLHRRPYLFQELLNGNFSYRHNDPLAELKRSGLHEAHGMFRVAVIEIDDYPSFEADFPAKDREQFRFMLKTIVEEVAASAQLPVWSEWIAPNLLGAIHACPVDQPDTGTLQVSERVRQSVELNLEYTVTIGCGTCVSAAEEIAASFESALRSLAYKTSLGGNRVMDADDLANQPKGELFRQLNHIHAIAQQFRLGHAEWISLYREFYGKLQGQLFSKEDLINLFQYLIYHLQKEMAELPKPFQDIWSQDTAPRLEEALERVNTLKGIGLSFESILEEAAASMDGLRQNDTRFHVIQKVKRYIEESYADPDLSLSRIGELFELSPSHLSRMFKEELGMNFIDYVTQVRIAHAVRLLEHTTDLIQDIAVQVGYANSLTFIRVFKKNNRHHAGQPQIKNERQLDGWNRDAAIRKRAGYLDDRLLFFL</sequence>
<name>A0A9X4KYB9_9BACL</name>
<dbReference type="Gene3D" id="1.10.10.60">
    <property type="entry name" value="Homeodomain-like"/>
    <property type="match status" value="2"/>
</dbReference>
<evidence type="ECO:0000256" key="2">
    <source>
        <dbReference type="ARBA" id="ARBA00023125"/>
    </source>
</evidence>
<dbReference type="InterPro" id="IPR018060">
    <property type="entry name" value="HTH_AraC"/>
</dbReference>
<dbReference type="PANTHER" id="PTHR43280:SF2">
    <property type="entry name" value="HTH-TYPE TRANSCRIPTIONAL REGULATOR EXSA"/>
    <property type="match status" value="1"/>
</dbReference>
<dbReference type="AlphaFoldDB" id="A0A9X4KYB9"/>
<dbReference type="PANTHER" id="PTHR43280">
    <property type="entry name" value="ARAC-FAMILY TRANSCRIPTIONAL REGULATOR"/>
    <property type="match status" value="1"/>
</dbReference>
<dbReference type="EMBL" id="JAPDIA010000008">
    <property type="protein sequence ID" value="MDG0813604.1"/>
    <property type="molecule type" value="Genomic_DNA"/>
</dbReference>